<sequence length="522" mass="56948">MQPLTAAPREDLTDDQVRALLTGDDITVTAGLELLDTQNRVVADISDDLAAGGVVEHDGRAVVHGVCRLSISRWLAWGRDRVRPYVTLSNDAVTARFNCGVYVLTTPQSRRSDDTPMYDVQGYDLLQLLLDPVGDTYLVVPYPGADLVVNGSVETDTTGIDSNSGFGTYTPATFARTTSKHSGAGVASLEVTWPTAANSWVNWGLSGLIVGKTYLLTCDVWVPAGGPDVRLDILFVASSPWQTTAKDQWVTLDFLWTATTSNVFFGPAVRITTAGMKTWVDRMTFTPLSTTYLDAVKAAISAAGAGAPVRLDGTEHVAVLPSTMVWALTDSNPATWLQIINDLLASINYRELWCDEDGTYRSEPYQDPKTRPVEWTFDTADERTNLVGEESTVDEDVWSAPNHWRFVRRGMDVTPIEGDGIYTVQNLNRGASSQASIKRVRRRVVFLDAANQAALVAQGDRIVIEDTAATRTLTYEIDPLPIVGHLDVVRMIDGDSNDKVEVINSTTSLDGAPGRWVMEVVG</sequence>
<dbReference type="EMBL" id="FOQG01000014">
    <property type="protein sequence ID" value="SFI87216.1"/>
    <property type="molecule type" value="Genomic_DNA"/>
</dbReference>
<dbReference type="RefSeq" id="WP_091115418.1">
    <property type="nucleotide sequence ID" value="NZ_BKAF01000017.1"/>
</dbReference>
<accession>A0A1I3LRZ1</accession>
<gene>
    <name evidence="1" type="ORF">SAMN05216561_11463</name>
</gene>
<proteinExistence type="predicted"/>
<dbReference type="AlphaFoldDB" id="A0A1I3LRZ1"/>
<reference evidence="1 2" key="1">
    <citation type="submission" date="2016-10" db="EMBL/GenBank/DDBJ databases">
        <authorList>
            <person name="de Groot N.N."/>
        </authorList>
    </citation>
    <scope>NUCLEOTIDE SEQUENCE [LARGE SCALE GENOMIC DNA]</scope>
    <source>
        <strain evidence="1 2">CGMCC 1.11156</strain>
    </source>
</reference>
<dbReference type="STRING" id="1005945.SAMN05216561_11463"/>
<evidence type="ECO:0008006" key="3">
    <source>
        <dbReference type="Google" id="ProtNLM"/>
    </source>
</evidence>
<protein>
    <recommendedName>
        <fullName evidence="3">Minor tail protein</fullName>
    </recommendedName>
</protein>
<evidence type="ECO:0000313" key="2">
    <source>
        <dbReference type="Proteomes" id="UP000198649"/>
    </source>
</evidence>
<dbReference type="OrthoDB" id="3330133at2"/>
<evidence type="ECO:0000313" key="1">
    <source>
        <dbReference type="EMBL" id="SFI87216.1"/>
    </source>
</evidence>
<organism evidence="1 2">
    <name type="scientific">Nocardioides psychrotolerans</name>
    <dbReference type="NCBI Taxonomy" id="1005945"/>
    <lineage>
        <taxon>Bacteria</taxon>
        <taxon>Bacillati</taxon>
        <taxon>Actinomycetota</taxon>
        <taxon>Actinomycetes</taxon>
        <taxon>Propionibacteriales</taxon>
        <taxon>Nocardioidaceae</taxon>
        <taxon>Nocardioides</taxon>
    </lineage>
</organism>
<keyword evidence="2" id="KW-1185">Reference proteome</keyword>
<dbReference type="Proteomes" id="UP000198649">
    <property type="component" value="Unassembled WGS sequence"/>
</dbReference>
<name>A0A1I3LRZ1_9ACTN</name>